<dbReference type="EMBL" id="BPVZ01000054">
    <property type="protein sequence ID" value="GKV20179.1"/>
    <property type="molecule type" value="Genomic_DNA"/>
</dbReference>
<protein>
    <submittedName>
        <fullName evidence="1">Uncharacterized protein</fullName>
    </submittedName>
</protein>
<accession>A0AAV5JZR3</accession>
<dbReference type="AlphaFoldDB" id="A0AAV5JZR3"/>
<name>A0AAV5JZR3_9ROSI</name>
<comment type="caution">
    <text evidence="1">The sequence shown here is derived from an EMBL/GenBank/DDBJ whole genome shotgun (WGS) entry which is preliminary data.</text>
</comment>
<gene>
    <name evidence="1" type="ORF">SLEP1_g30338</name>
</gene>
<dbReference type="Proteomes" id="UP001054252">
    <property type="component" value="Unassembled WGS sequence"/>
</dbReference>
<evidence type="ECO:0000313" key="1">
    <source>
        <dbReference type="EMBL" id="GKV20179.1"/>
    </source>
</evidence>
<reference evidence="1 2" key="1">
    <citation type="journal article" date="2021" name="Commun. Biol.">
        <title>The genome of Shorea leprosula (Dipterocarpaceae) highlights the ecological relevance of drought in aseasonal tropical rainforests.</title>
        <authorList>
            <person name="Ng K.K.S."/>
            <person name="Kobayashi M.J."/>
            <person name="Fawcett J.A."/>
            <person name="Hatakeyama M."/>
            <person name="Paape T."/>
            <person name="Ng C.H."/>
            <person name="Ang C.C."/>
            <person name="Tnah L.H."/>
            <person name="Lee C.T."/>
            <person name="Nishiyama T."/>
            <person name="Sese J."/>
            <person name="O'Brien M.J."/>
            <person name="Copetti D."/>
            <person name="Mohd Noor M.I."/>
            <person name="Ong R.C."/>
            <person name="Putra M."/>
            <person name="Sireger I.Z."/>
            <person name="Indrioko S."/>
            <person name="Kosugi Y."/>
            <person name="Izuno A."/>
            <person name="Isagi Y."/>
            <person name="Lee S.L."/>
            <person name="Shimizu K.K."/>
        </authorList>
    </citation>
    <scope>NUCLEOTIDE SEQUENCE [LARGE SCALE GENOMIC DNA]</scope>
    <source>
        <strain evidence="1">214</strain>
    </source>
</reference>
<sequence>MVSFLHIPPVVIRRILAVPISFVAGNIPKRQKLVILVFELHFSWRGFGKKNKSGKCALPCGSDGKI</sequence>
<organism evidence="1 2">
    <name type="scientific">Rubroshorea leprosula</name>
    <dbReference type="NCBI Taxonomy" id="152421"/>
    <lineage>
        <taxon>Eukaryota</taxon>
        <taxon>Viridiplantae</taxon>
        <taxon>Streptophyta</taxon>
        <taxon>Embryophyta</taxon>
        <taxon>Tracheophyta</taxon>
        <taxon>Spermatophyta</taxon>
        <taxon>Magnoliopsida</taxon>
        <taxon>eudicotyledons</taxon>
        <taxon>Gunneridae</taxon>
        <taxon>Pentapetalae</taxon>
        <taxon>rosids</taxon>
        <taxon>malvids</taxon>
        <taxon>Malvales</taxon>
        <taxon>Dipterocarpaceae</taxon>
        <taxon>Rubroshorea</taxon>
    </lineage>
</organism>
<proteinExistence type="predicted"/>
<keyword evidence="2" id="KW-1185">Reference proteome</keyword>
<evidence type="ECO:0000313" key="2">
    <source>
        <dbReference type="Proteomes" id="UP001054252"/>
    </source>
</evidence>